<dbReference type="Pfam" id="PF01941">
    <property type="entry name" value="AdoMet_Synthase"/>
    <property type="match status" value="1"/>
</dbReference>
<dbReference type="InterPro" id="IPR042543">
    <property type="entry name" value="AdoMet_synthase_2"/>
</dbReference>
<sequence length="413" mass="46499">MKINFNLDPQKGHNICDIVERKGIGHSDTLADLIAEEFSNTYSKYCLKYFGVILNHWADKVVLSGGISELDYGSKKIVKPMTAYLFGKAVEAVGTKIIPIENIFINSCKKILKTVFKDKEILDAMVYKIDINNGIGKEHSELFYRPLSNKDASSIESFKSNDTIICSGYAPYSTAEKMAIVIENYINSIAFKNRFNFTGYDVKVMIAKIDKFFDITICIPFLADQTPSFSFYKINKDAILKDLKKFILSIKYLDKGFNFSISLNTKDFGEHAYLVAFGSALDKGDFGAVGRGNKYSGVVSLNRKTNIEAVPGKNPQNHSGKLFTIFAHHLAWKIYKIYHRDISVDIAAKNGEDLTNPSHVIINIENGLSLSVKDKEAIKNIISEDIQNIKGYANIIINKNVIKEHIQKKFIYD</sequence>
<name>A0A1F6N9Y3_9BACT</name>
<dbReference type="EMBL" id="MFQK01000036">
    <property type="protein sequence ID" value="OGH80669.1"/>
    <property type="molecule type" value="Genomic_DNA"/>
</dbReference>
<evidence type="ECO:0000256" key="1">
    <source>
        <dbReference type="ARBA" id="ARBA00006892"/>
    </source>
</evidence>
<dbReference type="Gene3D" id="3.30.300.340">
    <property type="entry name" value="S-adenosylmethionine synthetase, N-terminal domain"/>
    <property type="match status" value="1"/>
</dbReference>
<dbReference type="Gene3D" id="3.30.300.10">
    <property type="match status" value="1"/>
</dbReference>
<dbReference type="Proteomes" id="UP000178726">
    <property type="component" value="Unassembled WGS sequence"/>
</dbReference>
<dbReference type="InterPro" id="IPR027790">
    <property type="entry name" value="AdoMet_synthase_2_family"/>
</dbReference>
<comment type="caution">
    <text evidence="2">The sequence shown here is derived from an EMBL/GenBank/DDBJ whole genome shotgun (WGS) entry which is preliminary data.</text>
</comment>
<evidence type="ECO:0000313" key="2">
    <source>
        <dbReference type="EMBL" id="OGH80669.1"/>
    </source>
</evidence>
<evidence type="ECO:0000313" key="3">
    <source>
        <dbReference type="Proteomes" id="UP000178726"/>
    </source>
</evidence>
<proteinExistence type="inferred from homology"/>
<dbReference type="InterPro" id="IPR042544">
    <property type="entry name" value="AdoMet_synthase_3"/>
</dbReference>
<dbReference type="AlphaFoldDB" id="A0A1F6N9Y3"/>
<evidence type="ECO:0008006" key="4">
    <source>
        <dbReference type="Google" id="ProtNLM"/>
    </source>
</evidence>
<dbReference type="STRING" id="1798689.A3I29_02200"/>
<protein>
    <recommendedName>
        <fullName evidence="4">S-adenosylmethionine synthetase</fullName>
    </recommendedName>
</protein>
<comment type="similarity">
    <text evidence="1">Belongs to the AdoMet synthetase 2 family.</text>
</comment>
<accession>A0A1F6N9Y3</accession>
<reference evidence="2 3" key="1">
    <citation type="journal article" date="2016" name="Nat. Commun.">
        <title>Thousands of microbial genomes shed light on interconnected biogeochemical processes in an aquifer system.</title>
        <authorList>
            <person name="Anantharaman K."/>
            <person name="Brown C.T."/>
            <person name="Hug L.A."/>
            <person name="Sharon I."/>
            <person name="Castelle C.J."/>
            <person name="Probst A.J."/>
            <person name="Thomas B.C."/>
            <person name="Singh A."/>
            <person name="Wilkins M.J."/>
            <person name="Karaoz U."/>
            <person name="Brodie E.L."/>
            <person name="Williams K.H."/>
            <person name="Hubbard S.S."/>
            <person name="Banfield J.F."/>
        </authorList>
    </citation>
    <scope>NUCLEOTIDE SEQUENCE [LARGE SCALE GENOMIC DNA]</scope>
</reference>
<dbReference type="PANTHER" id="PTHR36697">
    <property type="entry name" value="S-ADENOSYLMETHIONINE SYNTHASE"/>
    <property type="match status" value="1"/>
</dbReference>
<dbReference type="Gene3D" id="3.30.300.280">
    <property type="entry name" value="S-adenosylmethionine synthetase, C-terminal domain"/>
    <property type="match status" value="1"/>
</dbReference>
<dbReference type="PANTHER" id="PTHR36697:SF1">
    <property type="entry name" value="S-ADENOSYLMETHIONINE SYNTHASE"/>
    <property type="match status" value="1"/>
</dbReference>
<organism evidence="2 3">
    <name type="scientific">Candidatus Magasanikbacteria bacterium RIFCSPLOWO2_02_FULL_44_11</name>
    <dbReference type="NCBI Taxonomy" id="1798689"/>
    <lineage>
        <taxon>Bacteria</taxon>
        <taxon>Candidatus Magasanikiibacteriota</taxon>
    </lineage>
</organism>
<gene>
    <name evidence="2" type="ORF">A3I29_02200</name>
</gene>